<dbReference type="Pfam" id="PF12807">
    <property type="entry name" value="eIF3_p135"/>
    <property type="match status" value="1"/>
</dbReference>
<dbReference type="AlphaFoldDB" id="A0A1D3CZ35"/>
<feature type="coiled-coil region" evidence="2">
    <location>
        <begin position="964"/>
        <end position="994"/>
    </location>
</feature>
<feature type="compositionally biased region" description="Polar residues" evidence="3">
    <location>
        <begin position="377"/>
        <end position="394"/>
    </location>
</feature>
<dbReference type="VEuPathDB" id="ToxoDB:LOC34621301"/>
<accession>A0A1D3CZ35</accession>
<evidence type="ECO:0000256" key="1">
    <source>
        <dbReference type="ARBA" id="ARBA00022490"/>
    </source>
</evidence>
<dbReference type="CDD" id="cd15466">
    <property type="entry name" value="CLU-central"/>
    <property type="match status" value="1"/>
</dbReference>
<keyword evidence="2" id="KW-0175">Coiled coil</keyword>
<feature type="compositionally biased region" description="Basic and acidic residues" evidence="3">
    <location>
        <begin position="237"/>
        <end position="254"/>
    </location>
</feature>
<feature type="compositionally biased region" description="Basic and acidic residues" evidence="3">
    <location>
        <begin position="397"/>
        <end position="417"/>
    </location>
</feature>
<comment type="caution">
    <text evidence="5">The sequence shown here is derived from an EMBL/GenBank/DDBJ whole genome shotgun (WGS) entry which is preliminary data.</text>
</comment>
<dbReference type="EMBL" id="JROU02001458">
    <property type="protein sequence ID" value="OEH76439.1"/>
    <property type="molecule type" value="Genomic_DNA"/>
</dbReference>
<feature type="compositionally biased region" description="Basic and acidic residues" evidence="3">
    <location>
        <begin position="359"/>
        <end position="376"/>
    </location>
</feature>
<reference evidence="5 6" key="1">
    <citation type="journal article" date="2016" name="BMC Genomics">
        <title>Comparative genomics reveals Cyclospora cayetanensis possesses coccidia-like metabolism and invasion components but unique surface antigens.</title>
        <authorList>
            <person name="Liu S."/>
            <person name="Wang L."/>
            <person name="Zheng H."/>
            <person name="Xu Z."/>
            <person name="Roellig D.M."/>
            <person name="Li N."/>
            <person name="Frace M.A."/>
            <person name="Tang K."/>
            <person name="Arrowood M.J."/>
            <person name="Moss D.M."/>
            <person name="Zhang L."/>
            <person name="Feng Y."/>
            <person name="Xiao L."/>
        </authorList>
    </citation>
    <scope>NUCLEOTIDE SEQUENCE [LARGE SCALE GENOMIC DNA]</scope>
    <source>
        <strain evidence="5 6">CHN_HEN01</strain>
    </source>
</reference>
<evidence type="ECO:0000313" key="5">
    <source>
        <dbReference type="EMBL" id="OEH76439.1"/>
    </source>
</evidence>
<dbReference type="PROSITE" id="PS51823">
    <property type="entry name" value="CLU"/>
    <property type="match status" value="1"/>
</dbReference>
<dbReference type="PANTHER" id="PTHR12601">
    <property type="entry name" value="EUKARYOTIC TRANSLATION INITIATION FACTOR 3 SUBUNIT EIF-3"/>
    <property type="match status" value="1"/>
</dbReference>
<dbReference type="InParanoid" id="A0A1D3CZ35"/>
<evidence type="ECO:0000256" key="3">
    <source>
        <dbReference type="SAM" id="MobiDB-lite"/>
    </source>
</evidence>
<feature type="region of interest" description="Disordered" evidence="3">
    <location>
        <begin position="237"/>
        <end position="263"/>
    </location>
</feature>
<evidence type="ECO:0000256" key="2">
    <source>
        <dbReference type="SAM" id="Coils"/>
    </source>
</evidence>
<dbReference type="InterPro" id="IPR011990">
    <property type="entry name" value="TPR-like_helical_dom_sf"/>
</dbReference>
<dbReference type="InterPro" id="IPR027523">
    <property type="entry name" value="CLU_prot"/>
</dbReference>
<dbReference type="SUPFAM" id="SSF48452">
    <property type="entry name" value="TPR-like"/>
    <property type="match status" value="1"/>
</dbReference>
<keyword evidence="6" id="KW-1185">Reference proteome</keyword>
<dbReference type="Gene3D" id="1.25.40.10">
    <property type="entry name" value="Tetratricopeptide repeat domain"/>
    <property type="match status" value="1"/>
</dbReference>
<dbReference type="VEuPathDB" id="ToxoDB:cyc_04826"/>
<feature type="domain" description="Clu" evidence="4">
    <location>
        <begin position="27"/>
        <end position="328"/>
    </location>
</feature>
<gene>
    <name evidence="5" type="ORF">cyc_04826</name>
</gene>
<proteinExistence type="predicted"/>
<dbReference type="Proteomes" id="UP000095192">
    <property type="component" value="Unassembled WGS sequence"/>
</dbReference>
<sequence>MSSFLAPRHQIALVIYCSAFLLQQEQALSPEAHLFGGMAPTAAAVAAAHAGHRLWNAEYAAVLEALPPRDFAQCIASEKQSSKIAAEFREAALQGAVALRERQLLPYGGRSMPSMKTTAGDALKGLPAAAVHQVYVHNNICLMADSELFGCSCSIAEGTGRCLDANDAVREAMRKAAEAAEVARLSATAAATEELNAAAAAAGFAQGPSHATECPEVRPELLRAFLLFRKRQLAHERLQQQEEHKTGGDVEVRAESAAAPNVPPTLEEELQLRLEEVWRSQCRTTTKELLRAASWFGSDSRGGINGFSRRVVRLQELTNDCCTDTLLRCMERAREQQEALLETRREEIDRLRTALERQLEQREREEQHSTSTKQKDTVQQQQEKLLLQDNMTQQHQKRQETSKGNEEGTDAARRPLDTDSVAASEIGEVAGTVPAGMATAALEGRAGDVALLSLLGEDVSLLQDCDLATRAGSLAATACAMAFPLPPGVPEANRLLADAGTEALALDSELVSKADRESLLLLSAYLRQVAVPLAAKLLCAHYPSSDLPLDSQGLKAFIHSCGLNCRHLGAIYRAIQAMNPERAASLPEMLLERDIILRCAKSRINRHLSTLTLGEVAPAAAHLISCLFSAVVLSSPSQPAVNGSGTAMPNGAVALRGGPTRALGAVLEETPESFWEAIRRRAWTRFGQLLPGTPLQCITLSSVAGRFVLLRSLCAALGIQLRAEVIPRLYQQQQQKQKVPKWLVLLQANEQKLYMGDDTSEGSVVPHRQQARSVLEGQHHGEQVLQGGQCDSSSVSTNDFCSHLVKAEDITRIAPVPKGAHPPSHVVRALLSAASHCCVFGSFDAALDLLQQALCVAHQLSGAVCSEASTCYAAIGQLLGIVDDPLNACNNLQKCLILMDRRAGPDHPITLDIHSALAHAFARLPGNQYTTRGLRHMQRALLMLHTWTAGLAHPMLPLLLLGASRCLLQQYQQLQKQNEREQALESAVRCLRAAEAALDELQGCSPEYCAEVYTELSWIYESIGDWRKALDWARSARGAFEKTTADIGVLQEAEARMVRLTRSLVMQTQQQKLQQYQRGLLVSRLRHATGLMRANNRVDVSALLPCAGSS</sequence>
<protein>
    <submittedName>
        <fullName evidence="5">Tetratricopeptide repeat-containing protein</fullName>
    </submittedName>
</protein>
<name>A0A1D3CZ35_9EIME</name>
<feature type="region of interest" description="Disordered" evidence="3">
    <location>
        <begin position="359"/>
        <end position="420"/>
    </location>
</feature>
<evidence type="ECO:0000259" key="4">
    <source>
        <dbReference type="PROSITE" id="PS51823"/>
    </source>
</evidence>
<organism evidence="5 6">
    <name type="scientific">Cyclospora cayetanensis</name>
    <dbReference type="NCBI Taxonomy" id="88456"/>
    <lineage>
        <taxon>Eukaryota</taxon>
        <taxon>Sar</taxon>
        <taxon>Alveolata</taxon>
        <taxon>Apicomplexa</taxon>
        <taxon>Conoidasida</taxon>
        <taxon>Coccidia</taxon>
        <taxon>Eucoccidiorida</taxon>
        <taxon>Eimeriorina</taxon>
        <taxon>Eimeriidae</taxon>
        <taxon>Cyclospora</taxon>
    </lineage>
</organism>
<keyword evidence="1" id="KW-0963">Cytoplasm</keyword>
<dbReference type="InterPro" id="IPR025697">
    <property type="entry name" value="CLU_dom"/>
</dbReference>
<evidence type="ECO:0000313" key="6">
    <source>
        <dbReference type="Proteomes" id="UP000095192"/>
    </source>
</evidence>
<dbReference type="Pfam" id="PF13236">
    <property type="entry name" value="CLU"/>
    <property type="match status" value="1"/>
</dbReference>
<dbReference type="InterPro" id="IPR033646">
    <property type="entry name" value="CLU-central"/>
</dbReference>